<organism evidence="1 2">
    <name type="scientific">Zhouia amylolytica AD3</name>
    <dbReference type="NCBI Taxonomy" id="1286632"/>
    <lineage>
        <taxon>Bacteria</taxon>
        <taxon>Pseudomonadati</taxon>
        <taxon>Bacteroidota</taxon>
        <taxon>Flavobacteriia</taxon>
        <taxon>Flavobacteriales</taxon>
        <taxon>Flavobacteriaceae</taxon>
        <taxon>Zhouia</taxon>
    </lineage>
</organism>
<protein>
    <submittedName>
        <fullName evidence="1">Uncharacterized protein</fullName>
    </submittedName>
</protein>
<reference evidence="2" key="1">
    <citation type="submission" date="2013-11" db="EMBL/GenBank/DDBJ databases">
        <title>Draft genome sequence from a member of Zhouia, isolated tidal flat.</title>
        <authorList>
            <person name="Jin H."/>
            <person name="Jeon C.O."/>
        </authorList>
    </citation>
    <scope>NUCLEOTIDE SEQUENCE [LARGE SCALE GENOMIC DNA]</scope>
    <source>
        <strain evidence="2">AD3</strain>
    </source>
</reference>
<sequence>MNCYYSVMQNFNHIATITTGKGIGRIAIAIIGTSTTIITP</sequence>
<keyword evidence="2" id="KW-1185">Reference proteome</keyword>
<evidence type="ECO:0000313" key="2">
    <source>
        <dbReference type="Proteomes" id="UP000018850"/>
    </source>
</evidence>
<name>W2USY0_9FLAO</name>
<proteinExistence type="predicted"/>
<dbReference type="Proteomes" id="UP000018850">
    <property type="component" value="Unassembled WGS sequence"/>
</dbReference>
<evidence type="ECO:0000313" key="1">
    <source>
        <dbReference type="EMBL" id="ETN96427.1"/>
    </source>
</evidence>
<accession>W2USY0</accession>
<gene>
    <name evidence="1" type="ORF">P278_06950</name>
</gene>
<dbReference type="EMBL" id="AYXY01000009">
    <property type="protein sequence ID" value="ETN96427.1"/>
    <property type="molecule type" value="Genomic_DNA"/>
</dbReference>
<comment type="caution">
    <text evidence="1">The sequence shown here is derived from an EMBL/GenBank/DDBJ whole genome shotgun (WGS) entry which is preliminary data.</text>
</comment>
<reference evidence="1 2" key="2">
    <citation type="journal article" date="2016" name="Genome Announc.">
        <title>Draft Genome Sequence of Zhouia amylolytica AD3, Isolated from Tidal Flat Sediment.</title>
        <authorList>
            <person name="Jia B."/>
            <person name="Jin H.M."/>
            <person name="Lee H.J."/>
            <person name="Jeon C.O."/>
        </authorList>
    </citation>
    <scope>NUCLEOTIDE SEQUENCE [LARGE SCALE GENOMIC DNA]</scope>
    <source>
        <strain evidence="1 2">AD3</strain>
    </source>
</reference>
<dbReference type="AlphaFoldDB" id="W2USY0"/>